<comment type="similarity">
    <text evidence="1">Belongs to the peptidase S1C family.</text>
</comment>
<protein>
    <recommendedName>
        <fullName evidence="7">Serine protease</fullName>
    </recommendedName>
</protein>
<keyword evidence="6" id="KW-1185">Reference proteome</keyword>
<keyword evidence="3" id="KW-0378">Hydrolase</keyword>
<gene>
    <name evidence="5" type="ORF">DSLASN_32340</name>
</gene>
<keyword evidence="4" id="KW-0175">Coiled coil</keyword>
<dbReference type="InterPro" id="IPR009003">
    <property type="entry name" value="Peptidase_S1_PA"/>
</dbReference>
<dbReference type="EMBL" id="AP024488">
    <property type="protein sequence ID" value="BCS97602.1"/>
    <property type="molecule type" value="Genomic_DNA"/>
</dbReference>
<accession>A0ABM7PJM4</accession>
<dbReference type="PANTHER" id="PTHR43343">
    <property type="entry name" value="PEPTIDASE S12"/>
    <property type="match status" value="1"/>
</dbReference>
<evidence type="ECO:0000256" key="3">
    <source>
        <dbReference type="ARBA" id="ARBA00022801"/>
    </source>
</evidence>
<evidence type="ECO:0008006" key="7">
    <source>
        <dbReference type="Google" id="ProtNLM"/>
    </source>
</evidence>
<keyword evidence="2" id="KW-0645">Protease</keyword>
<feature type="coiled-coil region" evidence="4">
    <location>
        <begin position="148"/>
        <end position="175"/>
    </location>
</feature>
<dbReference type="InterPro" id="IPR051201">
    <property type="entry name" value="Chloro_Bact_Ser_Proteases"/>
</dbReference>
<dbReference type="Proteomes" id="UP001320148">
    <property type="component" value="Chromosome"/>
</dbReference>
<dbReference type="Gene3D" id="2.40.10.10">
    <property type="entry name" value="Trypsin-like serine proteases"/>
    <property type="match status" value="2"/>
</dbReference>
<dbReference type="SUPFAM" id="SSF50494">
    <property type="entry name" value="Trypsin-like serine proteases"/>
    <property type="match status" value="1"/>
</dbReference>
<dbReference type="RefSeq" id="WP_236889007.1">
    <property type="nucleotide sequence ID" value="NZ_AP024488.1"/>
</dbReference>
<evidence type="ECO:0000256" key="2">
    <source>
        <dbReference type="ARBA" id="ARBA00022670"/>
    </source>
</evidence>
<reference evidence="5 6" key="1">
    <citation type="submission" date="2021-02" db="EMBL/GenBank/DDBJ databases">
        <title>Complete genome of Desulfoluna sp. strain ASN36.</title>
        <authorList>
            <person name="Takahashi A."/>
            <person name="Kojima H."/>
            <person name="Fukui M."/>
        </authorList>
    </citation>
    <scope>NUCLEOTIDE SEQUENCE [LARGE SCALE GENOMIC DNA]</scope>
    <source>
        <strain evidence="5 6">ASN36</strain>
    </source>
</reference>
<evidence type="ECO:0000256" key="1">
    <source>
        <dbReference type="ARBA" id="ARBA00010541"/>
    </source>
</evidence>
<dbReference type="InterPro" id="IPR043504">
    <property type="entry name" value="Peptidase_S1_PA_chymotrypsin"/>
</dbReference>
<evidence type="ECO:0000313" key="5">
    <source>
        <dbReference type="EMBL" id="BCS97602.1"/>
    </source>
</evidence>
<sequence length="363" mass="40012">MNCPKCGHEQHTEVECDACGIVFEKYLNMLELFSHPIFTVSDRAPSLFSRLRPPRWVNVAISLTLVWAILNYGFRLGTATDTPECPALAQSTLSSRSGLSKQRHHFKKPGNVIESCRRATVFIETPWGSGSGFFIDASCRVITNKNLLTIEEDELNNLRQKVQVLEHTIADKHREIERADDTVPFVGDPMIAKEMPGNNVGQILTSSALTMQYAQLKSRLAAIEEHRYSPTFTVTLFDDTAFTVTDATFSETHDLALLQLNKQGCPCLKPGKSEDLNTGQPVFTIGNPLGPSPTVTYGIVSGKRTHDEHTYIQTDGPGNSGGPLINQKGHVVGISTMLFENVEGIGVAIPIEVAMNEFQVLNR</sequence>
<evidence type="ECO:0000313" key="6">
    <source>
        <dbReference type="Proteomes" id="UP001320148"/>
    </source>
</evidence>
<organism evidence="5 6">
    <name type="scientific">Desulfoluna limicola</name>
    <dbReference type="NCBI Taxonomy" id="2810562"/>
    <lineage>
        <taxon>Bacteria</taxon>
        <taxon>Pseudomonadati</taxon>
        <taxon>Thermodesulfobacteriota</taxon>
        <taxon>Desulfobacteria</taxon>
        <taxon>Desulfobacterales</taxon>
        <taxon>Desulfolunaceae</taxon>
        <taxon>Desulfoluna</taxon>
    </lineage>
</organism>
<evidence type="ECO:0000256" key="4">
    <source>
        <dbReference type="SAM" id="Coils"/>
    </source>
</evidence>
<dbReference type="Pfam" id="PF13365">
    <property type="entry name" value="Trypsin_2"/>
    <property type="match status" value="1"/>
</dbReference>
<proteinExistence type="inferred from homology"/>
<name>A0ABM7PJM4_9BACT</name>
<dbReference type="PANTHER" id="PTHR43343:SF3">
    <property type="entry name" value="PROTEASE DO-LIKE 8, CHLOROPLASTIC"/>
    <property type="match status" value="1"/>
</dbReference>